<dbReference type="SUPFAM" id="SSF53098">
    <property type="entry name" value="Ribonuclease H-like"/>
    <property type="match status" value="1"/>
</dbReference>
<dbReference type="AlphaFoldDB" id="A0A6D2K762"/>
<proteinExistence type="predicted"/>
<dbReference type="Proteomes" id="UP000467841">
    <property type="component" value="Unassembled WGS sequence"/>
</dbReference>
<dbReference type="GO" id="GO:0015074">
    <property type="term" value="P:DNA integration"/>
    <property type="evidence" value="ECO:0007669"/>
    <property type="project" value="InterPro"/>
</dbReference>
<dbReference type="GO" id="GO:0003676">
    <property type="term" value="F:nucleic acid binding"/>
    <property type="evidence" value="ECO:0007669"/>
    <property type="project" value="InterPro"/>
</dbReference>
<dbReference type="InterPro" id="IPR012337">
    <property type="entry name" value="RNaseH-like_sf"/>
</dbReference>
<dbReference type="EMBL" id="CACVBM020001398">
    <property type="protein sequence ID" value="CAA7048892.1"/>
    <property type="molecule type" value="Genomic_DNA"/>
</dbReference>
<dbReference type="PANTHER" id="PTHR47266">
    <property type="entry name" value="ENDONUCLEASE-RELATED"/>
    <property type="match status" value="1"/>
</dbReference>
<dbReference type="InterPro" id="IPR036397">
    <property type="entry name" value="RNaseH_sf"/>
</dbReference>
<name>A0A6D2K762_9BRAS</name>
<evidence type="ECO:0000313" key="2">
    <source>
        <dbReference type="EMBL" id="CAA7048892.1"/>
    </source>
</evidence>
<comment type="caution">
    <text evidence="2">The sequence shown here is derived from an EMBL/GenBank/DDBJ whole genome shotgun (WGS) entry which is preliminary data.</text>
</comment>
<sequence>MGPFKPSSNGHNYILVAVDYVSKWIEAIPCPTCDAKVVIKLSEPSSFQDIGIPRVVISDGGSHFINKVFEKLMKSYGVKHKVATPYHPQTSGQVEVSNRQIKAILRRLSPFNLLYGKDCHLPVEVEYKALWAVKMLNFDIKAAQERRVMNLFELEEIRMNAYENSRIYKMRTKAAHDKLIRLKDFKVGDSVLLYNSKLRLFPGKLRSKWAGPFKIHEVLPYGSLTLLNQEGKEFTVNGHRCKPYLGMTPTEEIITPLEDPTPA</sequence>
<dbReference type="PROSITE" id="PS50994">
    <property type="entry name" value="INTEGRASE"/>
    <property type="match status" value="1"/>
</dbReference>
<accession>A0A6D2K762</accession>
<dbReference type="OrthoDB" id="1903608at2759"/>
<dbReference type="InterPro" id="IPR001584">
    <property type="entry name" value="Integrase_cat-core"/>
</dbReference>
<dbReference type="InterPro" id="IPR052160">
    <property type="entry name" value="Gypsy_RT_Integrase-like"/>
</dbReference>
<dbReference type="Gene3D" id="3.30.420.10">
    <property type="entry name" value="Ribonuclease H-like superfamily/Ribonuclease H"/>
    <property type="match status" value="1"/>
</dbReference>
<keyword evidence="3" id="KW-1185">Reference proteome</keyword>
<evidence type="ECO:0000313" key="3">
    <source>
        <dbReference type="Proteomes" id="UP000467841"/>
    </source>
</evidence>
<evidence type="ECO:0000259" key="1">
    <source>
        <dbReference type="PROSITE" id="PS50994"/>
    </source>
</evidence>
<protein>
    <recommendedName>
        <fullName evidence="1">Integrase catalytic domain-containing protein</fullName>
    </recommendedName>
</protein>
<gene>
    <name evidence="2" type="ORF">MERR_LOCUS36127</name>
</gene>
<organism evidence="2 3">
    <name type="scientific">Microthlaspi erraticum</name>
    <dbReference type="NCBI Taxonomy" id="1685480"/>
    <lineage>
        <taxon>Eukaryota</taxon>
        <taxon>Viridiplantae</taxon>
        <taxon>Streptophyta</taxon>
        <taxon>Embryophyta</taxon>
        <taxon>Tracheophyta</taxon>
        <taxon>Spermatophyta</taxon>
        <taxon>Magnoliopsida</taxon>
        <taxon>eudicotyledons</taxon>
        <taxon>Gunneridae</taxon>
        <taxon>Pentapetalae</taxon>
        <taxon>rosids</taxon>
        <taxon>malvids</taxon>
        <taxon>Brassicales</taxon>
        <taxon>Brassicaceae</taxon>
        <taxon>Coluteocarpeae</taxon>
        <taxon>Microthlaspi</taxon>
    </lineage>
</organism>
<feature type="domain" description="Integrase catalytic" evidence="1">
    <location>
        <begin position="1"/>
        <end position="161"/>
    </location>
</feature>
<dbReference type="Pfam" id="PF00665">
    <property type="entry name" value="rve"/>
    <property type="match status" value="1"/>
</dbReference>
<reference evidence="2" key="1">
    <citation type="submission" date="2020-01" db="EMBL/GenBank/DDBJ databases">
        <authorList>
            <person name="Mishra B."/>
        </authorList>
    </citation>
    <scope>NUCLEOTIDE SEQUENCE [LARGE SCALE GENOMIC DNA]</scope>
</reference>